<evidence type="ECO:0000256" key="7">
    <source>
        <dbReference type="ARBA" id="ARBA00023157"/>
    </source>
</evidence>
<dbReference type="SMART" id="SM00235">
    <property type="entry name" value="ZnMc"/>
    <property type="match status" value="1"/>
</dbReference>
<feature type="binding site" evidence="8">
    <location>
        <position position="217"/>
    </location>
    <ligand>
        <name>Zn(2+)</name>
        <dbReference type="ChEBI" id="CHEBI:29105"/>
        <note>catalytic</note>
    </ligand>
</feature>
<evidence type="ECO:0000256" key="10">
    <source>
        <dbReference type="SAM" id="MobiDB-lite"/>
    </source>
</evidence>
<dbReference type="Proteomes" id="UP000736164">
    <property type="component" value="Unassembled WGS sequence"/>
</dbReference>
<keyword evidence="6 8" id="KW-0482">Metalloprotease</keyword>
<evidence type="ECO:0000256" key="6">
    <source>
        <dbReference type="ARBA" id="ARBA00023049"/>
    </source>
</evidence>
<dbReference type="PANTHER" id="PTHR10127">
    <property type="entry name" value="DISCOIDIN, CUB, EGF, LAMININ , AND ZINC METALLOPROTEASE DOMAIN CONTAINING"/>
    <property type="match status" value="1"/>
</dbReference>
<keyword evidence="2 8" id="KW-0479">Metal-binding</keyword>
<evidence type="ECO:0000256" key="4">
    <source>
        <dbReference type="ARBA" id="ARBA00022801"/>
    </source>
</evidence>
<comment type="caution">
    <text evidence="13">The sequence shown here is derived from an EMBL/GenBank/DDBJ whole genome shotgun (WGS) entry which is preliminary data.</text>
</comment>
<feature type="binding site" evidence="8">
    <location>
        <position position="213"/>
    </location>
    <ligand>
        <name>Zn(2+)</name>
        <dbReference type="ChEBI" id="CHEBI:29105"/>
        <note>catalytic</note>
    </ligand>
</feature>
<feature type="region of interest" description="Disordered" evidence="10">
    <location>
        <begin position="54"/>
        <end position="73"/>
    </location>
</feature>
<dbReference type="InterPro" id="IPR001506">
    <property type="entry name" value="Peptidase_M12A"/>
</dbReference>
<feature type="binding site" evidence="8">
    <location>
        <position position="223"/>
    </location>
    <ligand>
        <name>Zn(2+)</name>
        <dbReference type="ChEBI" id="CHEBI:29105"/>
        <note>catalytic</note>
    </ligand>
</feature>
<comment type="caution">
    <text evidence="8">Lacks conserved residue(s) required for the propagation of feature annotation.</text>
</comment>
<evidence type="ECO:0000256" key="1">
    <source>
        <dbReference type="ARBA" id="ARBA00022670"/>
    </source>
</evidence>
<reference evidence="13" key="1">
    <citation type="journal article" date="2021" name="Cell">
        <title>Tracing the genetic footprints of vertebrate landing in non-teleost ray-finned fishes.</title>
        <authorList>
            <person name="Bi X."/>
            <person name="Wang K."/>
            <person name="Yang L."/>
            <person name="Pan H."/>
            <person name="Jiang H."/>
            <person name="Wei Q."/>
            <person name="Fang M."/>
            <person name="Yu H."/>
            <person name="Zhu C."/>
            <person name="Cai Y."/>
            <person name="He Y."/>
            <person name="Gan X."/>
            <person name="Zeng H."/>
            <person name="Yu D."/>
            <person name="Zhu Y."/>
            <person name="Jiang H."/>
            <person name="Qiu Q."/>
            <person name="Yang H."/>
            <person name="Zhang Y.E."/>
            <person name="Wang W."/>
            <person name="Zhu M."/>
            <person name="He S."/>
            <person name="Zhang G."/>
        </authorList>
    </citation>
    <scope>NUCLEOTIDE SEQUENCE</scope>
    <source>
        <strain evidence="13">Allg_001</strain>
    </source>
</reference>
<dbReference type="GO" id="GO:0008270">
    <property type="term" value="F:zinc ion binding"/>
    <property type="evidence" value="ECO:0007669"/>
    <property type="project" value="UniProtKB-UniRule"/>
</dbReference>
<proteinExistence type="predicted"/>
<dbReference type="Pfam" id="PF01400">
    <property type="entry name" value="Astacin"/>
    <property type="match status" value="1"/>
</dbReference>
<evidence type="ECO:0000256" key="2">
    <source>
        <dbReference type="ARBA" id="ARBA00022723"/>
    </source>
</evidence>
<protein>
    <recommendedName>
        <fullName evidence="9">Metalloendopeptidase</fullName>
        <ecNumber evidence="9">3.4.24.-</ecNumber>
    </recommendedName>
</protein>
<keyword evidence="5 8" id="KW-0862">Zinc</keyword>
<feature type="transmembrane region" description="Helical" evidence="11">
    <location>
        <begin position="12"/>
        <end position="31"/>
    </location>
</feature>
<evidence type="ECO:0000256" key="5">
    <source>
        <dbReference type="ARBA" id="ARBA00022833"/>
    </source>
</evidence>
<keyword evidence="11" id="KW-0472">Membrane</keyword>
<dbReference type="CDD" id="cd04283">
    <property type="entry name" value="ZnMc_hatching_enzyme"/>
    <property type="match status" value="1"/>
</dbReference>
<comment type="cofactor">
    <cofactor evidence="8 9">
        <name>Zn(2+)</name>
        <dbReference type="ChEBI" id="CHEBI:29105"/>
    </cofactor>
    <text evidence="8 9">Binds 1 zinc ion per subunit.</text>
</comment>
<evidence type="ECO:0000313" key="13">
    <source>
        <dbReference type="EMBL" id="MBN3313990.1"/>
    </source>
</evidence>
<dbReference type="PROSITE" id="PS51864">
    <property type="entry name" value="ASTACIN"/>
    <property type="match status" value="1"/>
</dbReference>
<evidence type="ECO:0000256" key="11">
    <source>
        <dbReference type="SAM" id="Phobius"/>
    </source>
</evidence>
<feature type="non-terminal residue" evidence="13">
    <location>
        <position position="338"/>
    </location>
</feature>
<sequence length="338" mass="37834">MGARARGHQVEPVGSVTMTSVLASILFVAWLRALHCYPVEFSLDLKINNEESGYTAGDDTSLEKEQKNALDSSTVRGEAPAVWDLIEKANRNLEQIPGGPLIKYGDIAVSDELGNADPCTSRGCLWRRSKTGVVTVPYVISRDFSSRERGVIESALGSIQTYTCVQFTPRQNQRDYISIESRAGCFSFVGRRGGRQVVSLQRGGCVYLGTAQHEIIHALGFNHEQTRSDRDEHVTILLENVVRGMEYNFRKINTNNLGTPYDYNSVMHYGRYAFSRNREPTIVPKPDPNVAIGRATQMDQLDVERINRLYRCSNTTDPRGKDVSIITVMTPEISMEDF</sequence>
<feature type="non-terminal residue" evidence="13">
    <location>
        <position position="1"/>
    </location>
</feature>
<evidence type="ECO:0000256" key="3">
    <source>
        <dbReference type="ARBA" id="ARBA00022729"/>
    </source>
</evidence>
<dbReference type="EMBL" id="JAAWVO010013814">
    <property type="protein sequence ID" value="MBN3313990.1"/>
    <property type="molecule type" value="Genomic_DNA"/>
</dbReference>
<dbReference type="GO" id="GO:0006508">
    <property type="term" value="P:proteolysis"/>
    <property type="evidence" value="ECO:0007669"/>
    <property type="project" value="UniProtKB-KW"/>
</dbReference>
<keyword evidence="4 8" id="KW-0378">Hydrolase</keyword>
<dbReference type="InterPro" id="IPR034039">
    <property type="entry name" value="ZnMP_hatching_enz"/>
</dbReference>
<feature type="domain" description="Peptidase M12A" evidence="12">
    <location>
        <begin position="115"/>
        <end position="313"/>
    </location>
</feature>
<dbReference type="Gene3D" id="3.40.390.10">
    <property type="entry name" value="Collagenase (Catalytic Domain)"/>
    <property type="match status" value="1"/>
</dbReference>
<evidence type="ECO:0000256" key="9">
    <source>
        <dbReference type="RuleBase" id="RU361183"/>
    </source>
</evidence>
<evidence type="ECO:0000313" key="14">
    <source>
        <dbReference type="Proteomes" id="UP000736164"/>
    </source>
</evidence>
<dbReference type="FunFam" id="3.40.390.10:FF:000038">
    <property type="entry name" value="Metalloendopeptidase"/>
    <property type="match status" value="1"/>
</dbReference>
<dbReference type="EC" id="3.4.24.-" evidence="9"/>
<keyword evidence="14" id="KW-1185">Reference proteome</keyword>
<keyword evidence="11" id="KW-1133">Transmembrane helix</keyword>
<evidence type="ECO:0000259" key="12">
    <source>
        <dbReference type="PROSITE" id="PS51864"/>
    </source>
</evidence>
<keyword evidence="7" id="KW-1015">Disulfide bond</keyword>
<gene>
    <name evidence="13" type="primary">Lce_1</name>
    <name evidence="13" type="ORF">GTO95_0016330</name>
</gene>
<dbReference type="PANTHER" id="PTHR10127:SF899">
    <property type="entry name" value="ASTACIN-LIKE METALLOENDOPEPTIDASE-RELATED"/>
    <property type="match status" value="1"/>
</dbReference>
<dbReference type="SUPFAM" id="SSF55486">
    <property type="entry name" value="Metalloproteases ('zincins'), catalytic domain"/>
    <property type="match status" value="1"/>
</dbReference>
<name>A0A8J7NL19_ATRSP</name>
<dbReference type="PRINTS" id="PR00480">
    <property type="entry name" value="ASTACIN"/>
</dbReference>
<evidence type="ECO:0000256" key="8">
    <source>
        <dbReference type="PROSITE-ProRule" id="PRU01211"/>
    </source>
</evidence>
<dbReference type="GO" id="GO:0004222">
    <property type="term" value="F:metalloendopeptidase activity"/>
    <property type="evidence" value="ECO:0007669"/>
    <property type="project" value="UniProtKB-UniRule"/>
</dbReference>
<accession>A0A8J7NL19</accession>
<keyword evidence="3" id="KW-0732">Signal</keyword>
<feature type="active site" evidence="8">
    <location>
        <position position="214"/>
    </location>
</feature>
<organism evidence="13 14">
    <name type="scientific">Atractosteus spatula</name>
    <name type="common">Alligator gar</name>
    <name type="synonym">Lepisosteus spatula</name>
    <dbReference type="NCBI Taxonomy" id="7917"/>
    <lineage>
        <taxon>Eukaryota</taxon>
        <taxon>Metazoa</taxon>
        <taxon>Chordata</taxon>
        <taxon>Craniata</taxon>
        <taxon>Vertebrata</taxon>
        <taxon>Euteleostomi</taxon>
        <taxon>Actinopterygii</taxon>
        <taxon>Neopterygii</taxon>
        <taxon>Holostei</taxon>
        <taxon>Semionotiformes</taxon>
        <taxon>Lepisosteidae</taxon>
        <taxon>Atractosteus</taxon>
    </lineage>
</organism>
<dbReference type="AlphaFoldDB" id="A0A8J7NL19"/>
<keyword evidence="1 8" id="KW-0645">Protease</keyword>
<dbReference type="InterPro" id="IPR024079">
    <property type="entry name" value="MetalloPept_cat_dom_sf"/>
</dbReference>
<dbReference type="InterPro" id="IPR006026">
    <property type="entry name" value="Peptidase_Metallo"/>
</dbReference>
<keyword evidence="11" id="KW-0812">Transmembrane</keyword>